<evidence type="ECO:0000313" key="3">
    <source>
        <dbReference type="Proteomes" id="UP000003287"/>
    </source>
</evidence>
<dbReference type="EMBL" id="AFUP01000001">
    <property type="protein sequence ID" value="EGV10751.1"/>
    <property type="molecule type" value="Genomic_DNA"/>
</dbReference>
<sequence>MRNLFQKRRQVFRNQCLKYSRYVFNDHFVLFLLVFIGFLAVQYSQLLRSFPKNHLPIILALVVLLFLLLPLGRIATYMEKPDSLFYWSKKRN</sequence>
<name>F9P437_STRCV</name>
<protein>
    <submittedName>
        <fullName evidence="2">Bacterial ABC transporter protein EcsB domain protein</fullName>
    </submittedName>
</protein>
<evidence type="ECO:0000313" key="2">
    <source>
        <dbReference type="EMBL" id="EGV10751.1"/>
    </source>
</evidence>
<dbReference type="Proteomes" id="UP000003287">
    <property type="component" value="Unassembled WGS sequence"/>
</dbReference>
<dbReference type="GO" id="GO:0016020">
    <property type="term" value="C:membrane"/>
    <property type="evidence" value="ECO:0007669"/>
    <property type="project" value="InterPro"/>
</dbReference>
<keyword evidence="1" id="KW-1133">Transmembrane helix</keyword>
<evidence type="ECO:0000256" key="1">
    <source>
        <dbReference type="SAM" id="Phobius"/>
    </source>
</evidence>
<feature type="transmembrane region" description="Helical" evidence="1">
    <location>
        <begin position="21"/>
        <end position="43"/>
    </location>
</feature>
<proteinExistence type="predicted"/>
<keyword evidence="1" id="KW-0472">Membrane</keyword>
<dbReference type="Pfam" id="PF05975">
    <property type="entry name" value="EcsB"/>
    <property type="match status" value="1"/>
</dbReference>
<dbReference type="AlphaFoldDB" id="F9P437"/>
<dbReference type="InterPro" id="IPR010288">
    <property type="entry name" value="EcsB_ABC"/>
</dbReference>
<feature type="transmembrane region" description="Helical" evidence="1">
    <location>
        <begin position="55"/>
        <end position="75"/>
    </location>
</feature>
<reference evidence="2 3" key="1">
    <citation type="submission" date="2011-06" db="EMBL/GenBank/DDBJ databases">
        <authorList>
            <person name="Harkins D.M."/>
            <person name="Madupu R."/>
            <person name="Durkin A.S."/>
            <person name="Torralba M."/>
            <person name="Methe B."/>
            <person name="Sutton G.G."/>
            <person name="Nelson K.E."/>
        </authorList>
    </citation>
    <scope>NUCLEOTIDE SEQUENCE [LARGE SCALE GENOMIC DNA]</scope>
    <source>
        <strain evidence="2 3">SK1060</strain>
    </source>
</reference>
<dbReference type="eggNOG" id="COG4473">
    <property type="taxonomic scope" value="Bacteria"/>
</dbReference>
<organism evidence="2 3">
    <name type="scientific">Streptococcus constellatus subsp. pharyngis SK1060 = CCUG 46377</name>
    <dbReference type="NCBI Taxonomy" id="1035184"/>
    <lineage>
        <taxon>Bacteria</taxon>
        <taxon>Bacillati</taxon>
        <taxon>Bacillota</taxon>
        <taxon>Bacilli</taxon>
        <taxon>Lactobacillales</taxon>
        <taxon>Streptococcaceae</taxon>
        <taxon>Streptococcus</taxon>
        <taxon>Streptococcus anginosus group</taxon>
    </lineage>
</organism>
<gene>
    <name evidence="2" type="ORF">HMPREF1042_0231</name>
</gene>
<accession>F9P437</accession>
<keyword evidence="1" id="KW-0812">Transmembrane</keyword>